<dbReference type="EMBL" id="WUUT01000001">
    <property type="protein sequence ID" value="MXR50033.1"/>
    <property type="molecule type" value="Genomic_DNA"/>
</dbReference>
<evidence type="ECO:0000256" key="1">
    <source>
        <dbReference type="ARBA" id="ARBA00001917"/>
    </source>
</evidence>
<dbReference type="SUPFAM" id="SSF50475">
    <property type="entry name" value="FMN-binding split barrel"/>
    <property type="match status" value="1"/>
</dbReference>
<accession>A0A6B0T3I7</accession>
<name>A0A6B0T3I7_9EURY</name>
<dbReference type="InterPro" id="IPR012349">
    <property type="entry name" value="Split_barrel_FMN-bd"/>
</dbReference>
<dbReference type="GO" id="GO:0042602">
    <property type="term" value="F:riboflavin reductase (NADPH) activity"/>
    <property type="evidence" value="ECO:0007669"/>
    <property type="project" value="TreeGrafter"/>
</dbReference>
<reference evidence="4 5" key="1">
    <citation type="submission" date="2019-12" db="EMBL/GenBank/DDBJ databases">
        <title>Isolation and characterization of three novel carbon monoxide-oxidizing members of Halobacteria from salione crusts and soils.</title>
        <authorList>
            <person name="Myers M.R."/>
            <person name="King G.M."/>
        </authorList>
    </citation>
    <scope>NUCLEOTIDE SEQUENCE [LARGE SCALE GENOMIC DNA]</scope>
    <source>
        <strain evidence="4 5">WSH3</strain>
    </source>
</reference>
<comment type="cofactor">
    <cofactor evidence="1">
        <name>FMN</name>
        <dbReference type="ChEBI" id="CHEBI:58210"/>
    </cofactor>
</comment>
<gene>
    <name evidence="4" type="ORF">GRX03_00210</name>
</gene>
<dbReference type="Pfam" id="PF01613">
    <property type="entry name" value="Flavin_Reduct"/>
    <property type="match status" value="1"/>
</dbReference>
<dbReference type="SMART" id="SM00903">
    <property type="entry name" value="Flavin_Reduct"/>
    <property type="match status" value="1"/>
</dbReference>
<feature type="domain" description="Flavin reductase like" evidence="3">
    <location>
        <begin position="10"/>
        <end position="157"/>
    </location>
</feature>
<keyword evidence="2" id="KW-0560">Oxidoreductase</keyword>
<dbReference type="PANTHER" id="PTHR30466">
    <property type="entry name" value="FLAVIN REDUCTASE"/>
    <property type="match status" value="1"/>
</dbReference>
<organism evidence="4 5">
    <name type="scientific">Halovenus carboxidivorans</name>
    <dbReference type="NCBI Taxonomy" id="2692199"/>
    <lineage>
        <taxon>Archaea</taxon>
        <taxon>Methanobacteriati</taxon>
        <taxon>Methanobacteriota</taxon>
        <taxon>Stenosarchaea group</taxon>
        <taxon>Halobacteria</taxon>
        <taxon>Halobacteriales</taxon>
        <taxon>Haloarculaceae</taxon>
        <taxon>Halovenus</taxon>
    </lineage>
</organism>
<dbReference type="Gene3D" id="2.30.110.10">
    <property type="entry name" value="Electron Transport, Fmn-binding Protein, Chain A"/>
    <property type="match status" value="1"/>
</dbReference>
<sequence length="161" mass="17081">MSDIDLRSVMGEFATGVTAVTLNGDQPHGITVNAFSSVSLDPPLVLVCLDHGTEAHDQLQSGEADGYCVNILAADQQILGEHFADMAEEDIDPFEDHPTTTAETGAPVFSESLGYVDCSIHEAVEAGDHTIYIGHVEAAEQLEDGDALTFFEGEWGTLGGE</sequence>
<dbReference type="Proteomes" id="UP000466535">
    <property type="component" value="Unassembled WGS sequence"/>
</dbReference>
<keyword evidence="5" id="KW-1185">Reference proteome</keyword>
<evidence type="ECO:0000313" key="5">
    <source>
        <dbReference type="Proteomes" id="UP000466535"/>
    </source>
</evidence>
<dbReference type="InterPro" id="IPR002563">
    <property type="entry name" value="Flavin_Rdtase-like_dom"/>
</dbReference>
<proteinExistence type="predicted"/>
<evidence type="ECO:0000313" key="4">
    <source>
        <dbReference type="EMBL" id="MXR50033.1"/>
    </source>
</evidence>
<dbReference type="RefSeq" id="WP_159762200.1">
    <property type="nucleotide sequence ID" value="NZ_WUUT01000001.1"/>
</dbReference>
<evidence type="ECO:0000256" key="2">
    <source>
        <dbReference type="ARBA" id="ARBA00023002"/>
    </source>
</evidence>
<protein>
    <submittedName>
        <fullName evidence="4">Flavin reductase</fullName>
    </submittedName>
</protein>
<dbReference type="AlphaFoldDB" id="A0A6B0T3I7"/>
<dbReference type="PANTHER" id="PTHR30466:SF1">
    <property type="entry name" value="FMN REDUCTASE (NADH) RUTF"/>
    <property type="match status" value="1"/>
</dbReference>
<dbReference type="InterPro" id="IPR050268">
    <property type="entry name" value="NADH-dep_flavin_reductase"/>
</dbReference>
<comment type="caution">
    <text evidence="4">The sequence shown here is derived from an EMBL/GenBank/DDBJ whole genome shotgun (WGS) entry which is preliminary data.</text>
</comment>
<dbReference type="OrthoDB" id="8522at2157"/>
<evidence type="ECO:0000259" key="3">
    <source>
        <dbReference type="SMART" id="SM00903"/>
    </source>
</evidence>
<dbReference type="GO" id="GO:0010181">
    <property type="term" value="F:FMN binding"/>
    <property type="evidence" value="ECO:0007669"/>
    <property type="project" value="InterPro"/>
</dbReference>